<name>A0A8X6US45_TRICX</name>
<protein>
    <recommendedName>
        <fullName evidence="4">Secreted protein</fullName>
    </recommendedName>
</protein>
<evidence type="ECO:0000256" key="1">
    <source>
        <dbReference type="SAM" id="SignalP"/>
    </source>
</evidence>
<feature type="signal peptide" evidence="1">
    <location>
        <begin position="1"/>
        <end position="32"/>
    </location>
</feature>
<dbReference type="EMBL" id="BMAU01021098">
    <property type="protein sequence ID" value="GFX90376.1"/>
    <property type="molecule type" value="Genomic_DNA"/>
</dbReference>
<evidence type="ECO:0000313" key="2">
    <source>
        <dbReference type="EMBL" id="GFX90376.1"/>
    </source>
</evidence>
<evidence type="ECO:0000313" key="3">
    <source>
        <dbReference type="Proteomes" id="UP000887159"/>
    </source>
</evidence>
<sequence length="113" mass="12855">MSPFRHPQKSVRKRSELLVVFLLISTLTRIRSQNDLASTAMPLALFKTLTTHISKKKRLSLVLFSCSFVRVWSGVDPHHSSGWISLRLAGVLNRRWPPSHLIVNEALRSESPI</sequence>
<keyword evidence="1" id="KW-0732">Signal</keyword>
<dbReference type="Proteomes" id="UP000887159">
    <property type="component" value="Unassembled WGS sequence"/>
</dbReference>
<reference evidence="2" key="1">
    <citation type="submission" date="2020-08" db="EMBL/GenBank/DDBJ databases">
        <title>Multicomponent nature underlies the extraordinary mechanical properties of spider dragline silk.</title>
        <authorList>
            <person name="Kono N."/>
            <person name="Nakamura H."/>
            <person name="Mori M."/>
            <person name="Yoshida Y."/>
            <person name="Ohtoshi R."/>
            <person name="Malay A.D."/>
            <person name="Moran D.A.P."/>
            <person name="Tomita M."/>
            <person name="Numata K."/>
            <person name="Arakawa K."/>
        </authorList>
    </citation>
    <scope>NUCLEOTIDE SEQUENCE</scope>
</reference>
<organism evidence="2 3">
    <name type="scientific">Trichonephila clavipes</name>
    <name type="common">Golden silk orbweaver</name>
    <name type="synonym">Nephila clavipes</name>
    <dbReference type="NCBI Taxonomy" id="2585209"/>
    <lineage>
        <taxon>Eukaryota</taxon>
        <taxon>Metazoa</taxon>
        <taxon>Ecdysozoa</taxon>
        <taxon>Arthropoda</taxon>
        <taxon>Chelicerata</taxon>
        <taxon>Arachnida</taxon>
        <taxon>Araneae</taxon>
        <taxon>Araneomorphae</taxon>
        <taxon>Entelegynae</taxon>
        <taxon>Araneoidea</taxon>
        <taxon>Nephilidae</taxon>
        <taxon>Trichonephila</taxon>
    </lineage>
</organism>
<gene>
    <name evidence="2" type="ORF">TNCV_5067631</name>
</gene>
<accession>A0A8X6US45</accession>
<evidence type="ECO:0008006" key="4">
    <source>
        <dbReference type="Google" id="ProtNLM"/>
    </source>
</evidence>
<proteinExistence type="predicted"/>
<keyword evidence="3" id="KW-1185">Reference proteome</keyword>
<feature type="chain" id="PRO_5036454523" description="Secreted protein" evidence="1">
    <location>
        <begin position="33"/>
        <end position="113"/>
    </location>
</feature>
<dbReference type="AlphaFoldDB" id="A0A8X6US45"/>
<comment type="caution">
    <text evidence="2">The sequence shown here is derived from an EMBL/GenBank/DDBJ whole genome shotgun (WGS) entry which is preliminary data.</text>
</comment>